<dbReference type="EMBL" id="PZZP01000003">
    <property type="protein sequence ID" value="PTM54808.1"/>
    <property type="molecule type" value="Genomic_DNA"/>
</dbReference>
<keyword evidence="1" id="KW-0472">Membrane</keyword>
<dbReference type="Proteomes" id="UP000241639">
    <property type="component" value="Unassembled WGS sequence"/>
</dbReference>
<keyword evidence="3" id="KW-1185">Reference proteome</keyword>
<dbReference type="InterPro" id="IPR019074">
    <property type="entry name" value="YabQ"/>
</dbReference>
<proteinExistence type="predicted"/>
<feature type="transmembrane region" description="Helical" evidence="1">
    <location>
        <begin position="108"/>
        <end position="129"/>
    </location>
</feature>
<dbReference type="AlphaFoldDB" id="A0A2T4Z230"/>
<reference evidence="2 3" key="1">
    <citation type="submission" date="2018-04" db="EMBL/GenBank/DDBJ databases">
        <title>Genomic Encyclopedia of Archaeal and Bacterial Type Strains, Phase II (KMG-II): from individual species to whole genera.</title>
        <authorList>
            <person name="Goeker M."/>
        </authorList>
    </citation>
    <scope>NUCLEOTIDE SEQUENCE [LARGE SCALE GENOMIC DNA]</scope>
    <source>
        <strain evidence="2 3">DSM 45169</strain>
    </source>
</reference>
<organism evidence="2 3">
    <name type="scientific">Desmospora activa DSM 45169</name>
    <dbReference type="NCBI Taxonomy" id="1121389"/>
    <lineage>
        <taxon>Bacteria</taxon>
        <taxon>Bacillati</taxon>
        <taxon>Bacillota</taxon>
        <taxon>Bacilli</taxon>
        <taxon>Bacillales</taxon>
        <taxon>Thermoactinomycetaceae</taxon>
        <taxon>Desmospora</taxon>
    </lineage>
</organism>
<dbReference type="OrthoDB" id="1653819at2"/>
<keyword evidence="1" id="KW-1133">Transmembrane helix</keyword>
<evidence type="ECO:0000313" key="3">
    <source>
        <dbReference type="Proteomes" id="UP000241639"/>
    </source>
</evidence>
<dbReference type="RefSeq" id="WP_107728430.1">
    <property type="nucleotide sequence ID" value="NZ_PZZP01000003.1"/>
</dbReference>
<comment type="caution">
    <text evidence="2">The sequence shown here is derived from an EMBL/GenBank/DDBJ whole genome shotgun (WGS) entry which is preliminary data.</text>
</comment>
<sequence length="195" mass="23356">MTLYTQWVTMGLMMGSGLMMGLMLDLYRVLKARFHMWGWVVSLVDLLYWAVAASMVFGLLLWSNWGELRFTVLIAIAAGWFLYYSWFSNFTIRLLRVLLSWTETLCRVILRILYVSLWLPLAALSMLLYRVGVGLFRLLRALFFRFPLWLLSPLFRWLQPLRERLAQGARPITRRLQRWKEWLRRWLSGQRNRGE</sequence>
<name>A0A2T4Z230_9BACL</name>
<evidence type="ECO:0000256" key="1">
    <source>
        <dbReference type="SAM" id="Phobius"/>
    </source>
</evidence>
<feature type="transmembrane region" description="Helical" evidence="1">
    <location>
        <begin position="68"/>
        <end position="87"/>
    </location>
</feature>
<protein>
    <submittedName>
        <fullName evidence="2">Spore cortex biosynthesis protein YabQ</fullName>
    </submittedName>
</protein>
<evidence type="ECO:0000313" key="2">
    <source>
        <dbReference type="EMBL" id="PTM54808.1"/>
    </source>
</evidence>
<feature type="transmembrane region" description="Helical" evidence="1">
    <location>
        <begin position="6"/>
        <end position="27"/>
    </location>
</feature>
<gene>
    <name evidence="2" type="ORF">C8J48_3462</name>
</gene>
<dbReference type="NCBIfam" id="TIGR02893">
    <property type="entry name" value="spore_yabQ"/>
    <property type="match status" value="1"/>
</dbReference>
<keyword evidence="1" id="KW-0812">Transmembrane</keyword>
<feature type="transmembrane region" description="Helical" evidence="1">
    <location>
        <begin position="39"/>
        <end position="62"/>
    </location>
</feature>
<accession>A0A2T4Z230</accession>
<dbReference type="Pfam" id="PF09578">
    <property type="entry name" value="Spore_YabQ"/>
    <property type="match status" value="1"/>
</dbReference>